<accession>A0ABP7ALZ4</accession>
<feature type="transmembrane region" description="Helical" evidence="2">
    <location>
        <begin position="66"/>
        <end position="88"/>
    </location>
</feature>
<keyword evidence="2" id="KW-0472">Membrane</keyword>
<keyword evidence="4" id="KW-1185">Reference proteome</keyword>
<evidence type="ECO:0000313" key="3">
    <source>
        <dbReference type="EMBL" id="GAA3635923.1"/>
    </source>
</evidence>
<comment type="caution">
    <text evidence="3">The sequence shown here is derived from an EMBL/GenBank/DDBJ whole genome shotgun (WGS) entry which is preliminary data.</text>
</comment>
<proteinExistence type="predicted"/>
<name>A0ABP7ALZ4_9ACTN</name>
<organism evidence="3 4">
    <name type="scientific">Microlunatus ginsengisoli</name>
    <dbReference type="NCBI Taxonomy" id="363863"/>
    <lineage>
        <taxon>Bacteria</taxon>
        <taxon>Bacillati</taxon>
        <taxon>Actinomycetota</taxon>
        <taxon>Actinomycetes</taxon>
        <taxon>Propionibacteriales</taxon>
        <taxon>Propionibacteriaceae</taxon>
        <taxon>Microlunatus</taxon>
    </lineage>
</organism>
<feature type="region of interest" description="Disordered" evidence="1">
    <location>
        <begin position="1"/>
        <end position="27"/>
    </location>
</feature>
<dbReference type="Pfam" id="PF09656">
    <property type="entry name" value="PGPGW"/>
    <property type="match status" value="1"/>
</dbReference>
<dbReference type="RefSeq" id="WP_344808472.1">
    <property type="nucleotide sequence ID" value="NZ_BAABAB010000039.1"/>
</dbReference>
<reference evidence="4" key="1">
    <citation type="journal article" date="2019" name="Int. J. Syst. Evol. Microbiol.">
        <title>The Global Catalogue of Microorganisms (GCM) 10K type strain sequencing project: providing services to taxonomists for standard genome sequencing and annotation.</title>
        <authorList>
            <consortium name="The Broad Institute Genomics Platform"/>
            <consortium name="The Broad Institute Genome Sequencing Center for Infectious Disease"/>
            <person name="Wu L."/>
            <person name="Ma J."/>
        </authorList>
    </citation>
    <scope>NUCLEOTIDE SEQUENCE [LARGE SCALE GENOMIC DNA]</scope>
    <source>
        <strain evidence="4">JCM 16929</strain>
    </source>
</reference>
<evidence type="ECO:0000256" key="2">
    <source>
        <dbReference type="SAM" id="Phobius"/>
    </source>
</evidence>
<keyword evidence="2" id="KW-0812">Transmembrane</keyword>
<dbReference type="Proteomes" id="UP001501490">
    <property type="component" value="Unassembled WGS sequence"/>
</dbReference>
<dbReference type="InterPro" id="IPR019099">
    <property type="entry name" value="Uncharacterised_PGPGW_TM"/>
</dbReference>
<dbReference type="EMBL" id="BAABAB010000039">
    <property type="protein sequence ID" value="GAA3635923.1"/>
    <property type="molecule type" value="Genomic_DNA"/>
</dbReference>
<sequence>MSAGAEDDDARALRPPSPAGRPNLELVSDQDAHGGEHLHHPHHILIEPEEDRWKWRRKIRQDPRKLFFYRWVVGFAGLLFIALGIVTGPLPGPGGIPLVLLGLAIWASEFEWAHKLMQWFKAQLHRYRGWPARRKVLFWICFFACCGLLGYLYLLLIGFPAWMPQFMHDLADRLPGVN</sequence>
<evidence type="ECO:0000313" key="4">
    <source>
        <dbReference type="Proteomes" id="UP001501490"/>
    </source>
</evidence>
<protein>
    <recommendedName>
        <fullName evidence="5">TIGR02611 family protein</fullName>
    </recommendedName>
</protein>
<evidence type="ECO:0000256" key="1">
    <source>
        <dbReference type="SAM" id="MobiDB-lite"/>
    </source>
</evidence>
<feature type="transmembrane region" description="Helical" evidence="2">
    <location>
        <begin position="136"/>
        <end position="163"/>
    </location>
</feature>
<keyword evidence="2" id="KW-1133">Transmembrane helix</keyword>
<feature type="transmembrane region" description="Helical" evidence="2">
    <location>
        <begin position="94"/>
        <end position="113"/>
    </location>
</feature>
<evidence type="ECO:0008006" key="5">
    <source>
        <dbReference type="Google" id="ProtNLM"/>
    </source>
</evidence>
<gene>
    <name evidence="3" type="ORF">GCM10022236_43170</name>
</gene>